<evidence type="ECO:0000256" key="4">
    <source>
        <dbReference type="ARBA" id="ARBA00022840"/>
    </source>
</evidence>
<dbReference type="RefSeq" id="WP_073630387.1">
    <property type="nucleotide sequence ID" value="NZ_FRXO01000006.1"/>
</dbReference>
<dbReference type="AlphaFoldDB" id="A0A1M7ZP97"/>
<dbReference type="PANTHER" id="PTHR24221">
    <property type="entry name" value="ATP-BINDING CASSETTE SUB-FAMILY B"/>
    <property type="match status" value="1"/>
</dbReference>
<evidence type="ECO:0000256" key="1">
    <source>
        <dbReference type="ARBA" id="ARBA00004651"/>
    </source>
</evidence>
<keyword evidence="4" id="KW-0067">ATP-binding</keyword>
<feature type="domain" description="ABC transporter" evidence="8">
    <location>
        <begin position="620"/>
        <end position="845"/>
    </location>
</feature>
<dbReference type="EMBL" id="FRXO01000006">
    <property type="protein sequence ID" value="SHO66496.1"/>
    <property type="molecule type" value="Genomic_DNA"/>
</dbReference>
<feature type="domain" description="ABC transmembrane type-1" evidence="9">
    <location>
        <begin position="307"/>
        <end position="575"/>
    </location>
</feature>
<feature type="transmembrane region" description="Helical" evidence="7">
    <location>
        <begin position="302"/>
        <end position="322"/>
    </location>
</feature>
<keyword evidence="11" id="KW-1185">Reference proteome</keyword>
<dbReference type="InterPro" id="IPR039421">
    <property type="entry name" value="Type_1_exporter"/>
</dbReference>
<keyword evidence="3" id="KW-0547">Nucleotide-binding</keyword>
<dbReference type="Proteomes" id="UP000186406">
    <property type="component" value="Unassembled WGS sequence"/>
</dbReference>
<dbReference type="SUPFAM" id="SSF90123">
    <property type="entry name" value="ABC transporter transmembrane region"/>
    <property type="match status" value="1"/>
</dbReference>
<comment type="subcellular location">
    <subcellularLocation>
        <location evidence="1">Cell membrane</location>
        <topology evidence="1">Multi-pass membrane protein</topology>
    </subcellularLocation>
</comment>
<dbReference type="OrthoDB" id="9787557at2"/>
<dbReference type="PANTHER" id="PTHR24221:SF654">
    <property type="entry name" value="ATP-BINDING CASSETTE SUB-FAMILY B MEMBER 6"/>
    <property type="match status" value="1"/>
</dbReference>
<dbReference type="SMART" id="SM00382">
    <property type="entry name" value="AAA"/>
    <property type="match status" value="1"/>
</dbReference>
<feature type="transmembrane region" description="Helical" evidence="7">
    <location>
        <begin position="538"/>
        <end position="569"/>
    </location>
</feature>
<dbReference type="GO" id="GO:0140359">
    <property type="term" value="F:ABC-type transporter activity"/>
    <property type="evidence" value="ECO:0007669"/>
    <property type="project" value="InterPro"/>
</dbReference>
<feature type="transmembrane region" description="Helical" evidence="7">
    <location>
        <begin position="417"/>
        <end position="441"/>
    </location>
</feature>
<evidence type="ECO:0000313" key="11">
    <source>
        <dbReference type="Proteomes" id="UP000186406"/>
    </source>
</evidence>
<sequence length="846" mass="90001">MTGVPEFIPLPGGVLAPIALPVPYTLAGSSADLYLALAETEAKRFVATIPEGALLPEAVPGVELFLKPRLAAALELGGNSDGAQVWIAALARAVAPGGIAVPEPEDEGSFEDISRQLLAAVAARLAAEERSAEAERAAQAERMEGAFAETLKGFRRVLDGTFHRPPAGSRTPLTAAAAKLAEALHVKAAPVREEPGEGREDFLERFAAGHGLRLRRVGLGTGTLPEGEAAVLVFDADGRPWVLRGRRWGGFVVEHPTGAEPPRRLGRNGWAAFQNDAYMFFRTLPGTRLTYRAIFGFGLGDSLWDFVLLAFCGLVGALLALLPPLASAQIANIAVHTADVPFLVDLLFVLAMALVAETTFFVVGRLAELRANGRAGLALHAAMVDRLLRLTPASLRSSTTLILATEMETVEKFRRALLGFATNGAVALLNGLAAAAVVAFVSPLAGLVSIGLVLVLLAITAFLGWAQFKAIYEGERMDVIVLAFVYDLVRLVPVVRGMRMEKRVFTQWGENFLAFQSRLMRSARISNRLPVIEPAWDAIVLALSFAAIAYVGSTASIGAGQAIVFVMALGRLTQSGKELSHHLIGASKLMPMAKLARPLIEFELEPLASGAPAVALSSRLDVSDVSFFHGTRRILQGVDLTVREGEFVGLVGPSGSGKSTLLSLLAGLEKPDSGRILLGGHDLSGLDRRQISRRIGLVMQGARLLPASIYENIRGVGDITIDEAWAFAEQAAIADELSALPMGLLTIVGEGGAGLAEGQIQRLLIARALARRPSVLLLDESMSALDGVSKDRILASLAKLDLTRILVTHHPSALKRVDRLVMMHEGSVVEIAHPDAFAGEEGEETR</sequence>
<keyword evidence="2 7" id="KW-0812">Transmembrane</keyword>
<dbReference type="Gene3D" id="3.40.50.300">
    <property type="entry name" value="P-loop containing nucleotide triphosphate hydrolases"/>
    <property type="match status" value="1"/>
</dbReference>
<dbReference type="Pfam" id="PF00005">
    <property type="entry name" value="ABC_tran"/>
    <property type="match status" value="1"/>
</dbReference>
<protein>
    <submittedName>
        <fullName evidence="10">ABC-type bacteriocin/lantibiotic exporter, contains an N-terminal double-glycine peptidase domain</fullName>
    </submittedName>
</protein>
<keyword evidence="6 7" id="KW-0472">Membrane</keyword>
<dbReference type="PROSITE" id="PS50929">
    <property type="entry name" value="ABC_TM1F"/>
    <property type="match status" value="1"/>
</dbReference>
<evidence type="ECO:0000256" key="5">
    <source>
        <dbReference type="ARBA" id="ARBA00022989"/>
    </source>
</evidence>
<evidence type="ECO:0000256" key="3">
    <source>
        <dbReference type="ARBA" id="ARBA00022741"/>
    </source>
</evidence>
<evidence type="ECO:0000313" key="10">
    <source>
        <dbReference type="EMBL" id="SHO66496.1"/>
    </source>
</evidence>
<evidence type="ECO:0000259" key="8">
    <source>
        <dbReference type="PROSITE" id="PS50893"/>
    </source>
</evidence>
<evidence type="ECO:0000256" key="7">
    <source>
        <dbReference type="SAM" id="Phobius"/>
    </source>
</evidence>
<accession>A0A1M7ZP97</accession>
<name>A0A1M7ZP97_9HYPH</name>
<dbReference type="CDD" id="cd03228">
    <property type="entry name" value="ABCC_MRP_Like"/>
    <property type="match status" value="1"/>
</dbReference>
<keyword evidence="5 7" id="KW-1133">Transmembrane helix</keyword>
<dbReference type="InterPro" id="IPR036640">
    <property type="entry name" value="ABC1_TM_sf"/>
</dbReference>
<dbReference type="InterPro" id="IPR003593">
    <property type="entry name" value="AAA+_ATPase"/>
</dbReference>
<proteinExistence type="predicted"/>
<dbReference type="InterPro" id="IPR011527">
    <property type="entry name" value="ABC1_TM_dom"/>
</dbReference>
<dbReference type="GO" id="GO:0016887">
    <property type="term" value="F:ATP hydrolysis activity"/>
    <property type="evidence" value="ECO:0007669"/>
    <property type="project" value="InterPro"/>
</dbReference>
<dbReference type="Gene3D" id="1.20.1560.10">
    <property type="entry name" value="ABC transporter type 1, transmembrane domain"/>
    <property type="match status" value="1"/>
</dbReference>
<gene>
    <name evidence="10" type="ORF">SAMN02745172_03155</name>
</gene>
<dbReference type="InterPro" id="IPR027417">
    <property type="entry name" value="P-loop_NTPase"/>
</dbReference>
<dbReference type="InterPro" id="IPR003439">
    <property type="entry name" value="ABC_transporter-like_ATP-bd"/>
</dbReference>
<evidence type="ECO:0000256" key="6">
    <source>
        <dbReference type="ARBA" id="ARBA00023136"/>
    </source>
</evidence>
<dbReference type="GO" id="GO:0005524">
    <property type="term" value="F:ATP binding"/>
    <property type="evidence" value="ECO:0007669"/>
    <property type="project" value="UniProtKB-KW"/>
</dbReference>
<feature type="transmembrane region" description="Helical" evidence="7">
    <location>
        <begin position="342"/>
        <end position="364"/>
    </location>
</feature>
<dbReference type="PROSITE" id="PS50893">
    <property type="entry name" value="ABC_TRANSPORTER_2"/>
    <property type="match status" value="1"/>
</dbReference>
<organism evidence="10 11">
    <name type="scientific">Pseudoxanthobacter soli DSM 19599</name>
    <dbReference type="NCBI Taxonomy" id="1123029"/>
    <lineage>
        <taxon>Bacteria</taxon>
        <taxon>Pseudomonadati</taxon>
        <taxon>Pseudomonadota</taxon>
        <taxon>Alphaproteobacteria</taxon>
        <taxon>Hyphomicrobiales</taxon>
        <taxon>Segnochrobactraceae</taxon>
        <taxon>Pseudoxanthobacter</taxon>
    </lineage>
</organism>
<feature type="transmembrane region" description="Helical" evidence="7">
    <location>
        <begin position="447"/>
        <end position="465"/>
    </location>
</feature>
<dbReference type="GO" id="GO:0005886">
    <property type="term" value="C:plasma membrane"/>
    <property type="evidence" value="ECO:0007669"/>
    <property type="project" value="UniProtKB-SubCell"/>
</dbReference>
<dbReference type="SUPFAM" id="SSF52540">
    <property type="entry name" value="P-loop containing nucleoside triphosphate hydrolases"/>
    <property type="match status" value="1"/>
</dbReference>
<evidence type="ECO:0000259" key="9">
    <source>
        <dbReference type="PROSITE" id="PS50929"/>
    </source>
</evidence>
<dbReference type="STRING" id="1123029.SAMN02745172_03155"/>
<evidence type="ECO:0000256" key="2">
    <source>
        <dbReference type="ARBA" id="ARBA00022692"/>
    </source>
</evidence>
<dbReference type="GO" id="GO:0034040">
    <property type="term" value="F:ATPase-coupled lipid transmembrane transporter activity"/>
    <property type="evidence" value="ECO:0007669"/>
    <property type="project" value="TreeGrafter"/>
</dbReference>
<reference evidence="10 11" key="1">
    <citation type="submission" date="2016-12" db="EMBL/GenBank/DDBJ databases">
        <authorList>
            <person name="Song W.-J."/>
            <person name="Kurnit D.M."/>
        </authorList>
    </citation>
    <scope>NUCLEOTIDE SEQUENCE [LARGE SCALE GENOMIC DNA]</scope>
    <source>
        <strain evidence="10 11">DSM 19599</strain>
    </source>
</reference>